<dbReference type="PANTHER" id="PTHR43220">
    <property type="match status" value="1"/>
</dbReference>
<evidence type="ECO:0000256" key="2">
    <source>
        <dbReference type="ARBA" id="ARBA00022692"/>
    </source>
</evidence>
<keyword evidence="3 6" id="KW-1133">Transmembrane helix</keyword>
<dbReference type="GO" id="GO:0016020">
    <property type="term" value="C:membrane"/>
    <property type="evidence" value="ECO:0007669"/>
    <property type="project" value="UniProtKB-SubCell"/>
</dbReference>
<comment type="subcellular location">
    <subcellularLocation>
        <location evidence="1">Membrane</location>
        <topology evidence="1">Multi-pass membrane protein</topology>
    </subcellularLocation>
</comment>
<feature type="transmembrane region" description="Helical" evidence="6">
    <location>
        <begin position="206"/>
        <end position="225"/>
    </location>
</feature>
<comment type="similarity">
    <text evidence="5">Belongs to the TMEM41 family.</text>
</comment>
<keyword evidence="4 6" id="KW-0472">Membrane</keyword>
<dbReference type="PANTHER" id="PTHR43220:SF18">
    <property type="entry name" value="TRANSMEMBRANE PROTEIN 41B"/>
    <property type="match status" value="1"/>
</dbReference>
<accession>A0A418AU38</accession>
<dbReference type="EMBL" id="QUSY01000507">
    <property type="protein sequence ID" value="RHY28912.1"/>
    <property type="molecule type" value="Genomic_DNA"/>
</dbReference>
<organism evidence="8 9">
    <name type="scientific">Aphanomyces invadans</name>
    <dbReference type="NCBI Taxonomy" id="157072"/>
    <lineage>
        <taxon>Eukaryota</taxon>
        <taxon>Sar</taxon>
        <taxon>Stramenopiles</taxon>
        <taxon>Oomycota</taxon>
        <taxon>Saprolegniomycetes</taxon>
        <taxon>Saprolegniales</taxon>
        <taxon>Verrucalvaceae</taxon>
        <taxon>Aphanomyces</taxon>
    </lineage>
</organism>
<feature type="transmembrane region" description="Helical" evidence="6">
    <location>
        <begin position="146"/>
        <end position="163"/>
    </location>
</feature>
<keyword evidence="9" id="KW-1185">Reference proteome</keyword>
<dbReference type="InterPro" id="IPR032816">
    <property type="entry name" value="VTT_dom"/>
</dbReference>
<dbReference type="AlphaFoldDB" id="A0A418AU38"/>
<evidence type="ECO:0000256" key="3">
    <source>
        <dbReference type="ARBA" id="ARBA00022989"/>
    </source>
</evidence>
<dbReference type="GO" id="GO:0000045">
    <property type="term" value="P:autophagosome assembly"/>
    <property type="evidence" value="ECO:0007669"/>
    <property type="project" value="TreeGrafter"/>
</dbReference>
<evidence type="ECO:0000256" key="4">
    <source>
        <dbReference type="ARBA" id="ARBA00023136"/>
    </source>
</evidence>
<dbReference type="Proteomes" id="UP000285060">
    <property type="component" value="Unassembled WGS sequence"/>
</dbReference>
<sequence length="245" mass="26128">MIQGVLPKFLGGRDDKLGTVTSLWKCASLYQEQHSSFVVASFALVYVSLQTFAIPGPLILSILSGALYPFVHANLLVAVCATTGASLCFLLSHYLGRNLAQRLLPDMLASFKTKIAANRSNLFYYMLFLRLTPLLPNWFVNVASPLVGVPFGVFVGATFIGAFQRLLSSPQGRCMRIGLIPANCIHISTGATLGSTAADAGSGNNLINFGILFALQFLALLPTLFKSKLQALDGGATPAATKKAI</sequence>
<keyword evidence="2 6" id="KW-0812">Transmembrane</keyword>
<comment type="caution">
    <text evidence="8">The sequence shown here is derived from an EMBL/GenBank/DDBJ whole genome shotgun (WGS) entry which is preliminary data.</text>
</comment>
<gene>
    <name evidence="8" type="ORF">DYB32_005602</name>
</gene>
<dbReference type="InterPro" id="IPR045014">
    <property type="entry name" value="TM41A/B"/>
</dbReference>
<evidence type="ECO:0000256" key="5">
    <source>
        <dbReference type="ARBA" id="ARBA00025797"/>
    </source>
</evidence>
<dbReference type="Pfam" id="PF09335">
    <property type="entry name" value="VTT_dom"/>
    <property type="match status" value="1"/>
</dbReference>
<proteinExistence type="inferred from homology"/>
<evidence type="ECO:0000313" key="9">
    <source>
        <dbReference type="Proteomes" id="UP000285060"/>
    </source>
</evidence>
<reference evidence="8 9" key="1">
    <citation type="submission" date="2018-08" db="EMBL/GenBank/DDBJ databases">
        <title>Aphanomyces genome sequencing and annotation.</title>
        <authorList>
            <person name="Minardi D."/>
            <person name="Oidtmann B."/>
            <person name="Van Der Giezen M."/>
            <person name="Studholme D.J."/>
        </authorList>
    </citation>
    <scope>NUCLEOTIDE SEQUENCE [LARGE SCALE GENOMIC DNA]</scope>
    <source>
        <strain evidence="8 9">NJM0002</strain>
    </source>
</reference>
<name>A0A418AU38_9STRA</name>
<evidence type="ECO:0000259" key="7">
    <source>
        <dbReference type="Pfam" id="PF09335"/>
    </source>
</evidence>
<dbReference type="VEuPathDB" id="FungiDB:H310_08608"/>
<feature type="transmembrane region" description="Helical" evidence="6">
    <location>
        <begin position="75"/>
        <end position="95"/>
    </location>
</feature>
<evidence type="ECO:0000313" key="8">
    <source>
        <dbReference type="EMBL" id="RHY28912.1"/>
    </source>
</evidence>
<protein>
    <recommendedName>
        <fullName evidence="7">VTT domain-containing protein</fullName>
    </recommendedName>
</protein>
<feature type="transmembrane region" description="Helical" evidence="6">
    <location>
        <begin position="37"/>
        <end position="63"/>
    </location>
</feature>
<feature type="transmembrane region" description="Helical" evidence="6">
    <location>
        <begin position="122"/>
        <end position="140"/>
    </location>
</feature>
<evidence type="ECO:0000256" key="6">
    <source>
        <dbReference type="SAM" id="Phobius"/>
    </source>
</evidence>
<evidence type="ECO:0000256" key="1">
    <source>
        <dbReference type="ARBA" id="ARBA00004141"/>
    </source>
</evidence>
<feature type="domain" description="VTT" evidence="7">
    <location>
        <begin position="58"/>
        <end position="165"/>
    </location>
</feature>